<dbReference type="STRING" id="555512.SAMN04487993_1013145"/>
<reference evidence="1 2" key="1">
    <citation type="submission" date="2016-10" db="EMBL/GenBank/DDBJ databases">
        <authorList>
            <person name="de Groot N.N."/>
        </authorList>
    </citation>
    <scope>NUCLEOTIDE SEQUENCE [LARGE SCALE GENOMIC DNA]</scope>
    <source>
        <strain evidence="1 2">DSM 26424</strain>
    </source>
</reference>
<name>A0A1G8PXD4_9RHOB</name>
<evidence type="ECO:0000313" key="2">
    <source>
        <dbReference type="Proteomes" id="UP000199093"/>
    </source>
</evidence>
<keyword evidence="2" id="KW-1185">Reference proteome</keyword>
<dbReference type="RefSeq" id="WP_131821827.1">
    <property type="nucleotide sequence ID" value="NZ_FNEJ01000013.1"/>
</dbReference>
<protein>
    <submittedName>
        <fullName evidence="1">Uncharacterized protein</fullName>
    </submittedName>
</protein>
<dbReference type="OrthoDB" id="1958026at2"/>
<dbReference type="AlphaFoldDB" id="A0A1G8PXD4"/>
<dbReference type="EMBL" id="FNEJ01000013">
    <property type="protein sequence ID" value="SDI96500.1"/>
    <property type="molecule type" value="Genomic_DNA"/>
</dbReference>
<accession>A0A1G8PXD4</accession>
<sequence>MIRDDEYVVCPHCKYEHGDAMEWCTSEQPQFVRCDGCGKPFKAWAEYEVHYVTAAIPDTTTNPRSNT</sequence>
<organism evidence="1 2">
    <name type="scientific">Salipiger marinus</name>
    <dbReference type="NCBI Taxonomy" id="555512"/>
    <lineage>
        <taxon>Bacteria</taxon>
        <taxon>Pseudomonadati</taxon>
        <taxon>Pseudomonadota</taxon>
        <taxon>Alphaproteobacteria</taxon>
        <taxon>Rhodobacterales</taxon>
        <taxon>Roseobacteraceae</taxon>
        <taxon>Salipiger</taxon>
    </lineage>
</organism>
<dbReference type="Proteomes" id="UP000199093">
    <property type="component" value="Unassembled WGS sequence"/>
</dbReference>
<gene>
    <name evidence="1" type="ORF">SAMN04487993_1013145</name>
</gene>
<proteinExistence type="predicted"/>
<evidence type="ECO:0000313" key="1">
    <source>
        <dbReference type="EMBL" id="SDI96500.1"/>
    </source>
</evidence>